<sequence>MRSGLFYCFGSPAPASAHAVALHENPVITLNPAIDGSQFQPLQCPQTIFGVDLDPRESPPQFARRHQRRTAAGKGIEHQPVVRQRGENQFGQQLFRLLGRMIGIFRHRPVGHGEVVPEIAGTSQPEAAAGLLRPILGAAVFTVGRQHPALLLHRIDIEGIMAADGGEPDILGGIFPVTTRAASLFALPGNAVADDEITRQHPVLRRRAPPVAAAIDRGLRLEQRQQRPENAVQIILVGGIIGAAEFDHAEVLAQIVGRIDDQQIDRTRRQKRRKGEKVAMEQAVAPVIRRQRRRRRG</sequence>
<accession>A0A645E2X2</accession>
<organism evidence="2">
    <name type="scientific">bioreactor metagenome</name>
    <dbReference type="NCBI Taxonomy" id="1076179"/>
    <lineage>
        <taxon>unclassified sequences</taxon>
        <taxon>metagenomes</taxon>
        <taxon>ecological metagenomes</taxon>
    </lineage>
</organism>
<evidence type="ECO:0000256" key="1">
    <source>
        <dbReference type="SAM" id="MobiDB-lite"/>
    </source>
</evidence>
<comment type="caution">
    <text evidence="2">The sequence shown here is derived from an EMBL/GenBank/DDBJ whole genome shotgun (WGS) entry which is preliminary data.</text>
</comment>
<dbReference type="AlphaFoldDB" id="A0A645E2X2"/>
<gene>
    <name evidence="2" type="ORF">SDC9_143057</name>
</gene>
<proteinExistence type="predicted"/>
<name>A0A645E2X2_9ZZZZ</name>
<feature type="region of interest" description="Disordered" evidence="1">
    <location>
        <begin position="268"/>
        <end position="297"/>
    </location>
</feature>
<reference evidence="2" key="1">
    <citation type="submission" date="2019-08" db="EMBL/GenBank/DDBJ databases">
        <authorList>
            <person name="Kucharzyk K."/>
            <person name="Murdoch R.W."/>
            <person name="Higgins S."/>
            <person name="Loffler F."/>
        </authorList>
    </citation>
    <scope>NUCLEOTIDE SEQUENCE</scope>
</reference>
<evidence type="ECO:0000313" key="2">
    <source>
        <dbReference type="EMBL" id="MPM95901.1"/>
    </source>
</evidence>
<dbReference type="EMBL" id="VSSQ01042335">
    <property type="protein sequence ID" value="MPM95901.1"/>
    <property type="molecule type" value="Genomic_DNA"/>
</dbReference>
<protein>
    <submittedName>
        <fullName evidence="2">Uncharacterized protein</fullName>
    </submittedName>
</protein>